<dbReference type="EMBL" id="NBSK02000009">
    <property type="protein sequence ID" value="KAJ0188340.1"/>
    <property type="molecule type" value="Genomic_DNA"/>
</dbReference>
<accession>A0A9R1UJX9</accession>
<name>A0A9R1UJX9_LACSA</name>
<protein>
    <submittedName>
        <fullName evidence="1">Uncharacterized protein</fullName>
    </submittedName>
</protein>
<dbReference type="AlphaFoldDB" id="A0A9R1UJX9"/>
<dbReference type="Proteomes" id="UP000235145">
    <property type="component" value="Unassembled WGS sequence"/>
</dbReference>
<comment type="caution">
    <text evidence="1">The sequence shown here is derived from an EMBL/GenBank/DDBJ whole genome shotgun (WGS) entry which is preliminary data.</text>
</comment>
<evidence type="ECO:0000313" key="1">
    <source>
        <dbReference type="EMBL" id="KAJ0188340.1"/>
    </source>
</evidence>
<evidence type="ECO:0000313" key="2">
    <source>
        <dbReference type="Proteomes" id="UP000235145"/>
    </source>
</evidence>
<reference evidence="1 2" key="1">
    <citation type="journal article" date="2017" name="Nat. Commun.">
        <title>Genome assembly with in vitro proximity ligation data and whole-genome triplication in lettuce.</title>
        <authorList>
            <person name="Reyes-Chin-Wo S."/>
            <person name="Wang Z."/>
            <person name="Yang X."/>
            <person name="Kozik A."/>
            <person name="Arikit S."/>
            <person name="Song C."/>
            <person name="Xia L."/>
            <person name="Froenicke L."/>
            <person name="Lavelle D.O."/>
            <person name="Truco M.J."/>
            <person name="Xia R."/>
            <person name="Zhu S."/>
            <person name="Xu C."/>
            <person name="Xu H."/>
            <person name="Xu X."/>
            <person name="Cox K."/>
            <person name="Korf I."/>
            <person name="Meyers B.C."/>
            <person name="Michelmore R.W."/>
        </authorList>
    </citation>
    <scope>NUCLEOTIDE SEQUENCE [LARGE SCALE GENOMIC DNA]</scope>
    <source>
        <strain evidence="2">cv. Salinas</strain>
        <tissue evidence="1">Seedlings</tissue>
    </source>
</reference>
<dbReference type="OrthoDB" id="10320379at2759"/>
<dbReference type="Gramene" id="rna-gnl|WGS:NBSK|LSAT_0X33481_mrna">
    <property type="protein sequence ID" value="cds-PLY65550.1"/>
    <property type="gene ID" value="gene-LSAT_0X33481"/>
</dbReference>
<proteinExistence type="predicted"/>
<organism evidence="1 2">
    <name type="scientific">Lactuca sativa</name>
    <name type="common">Garden lettuce</name>
    <dbReference type="NCBI Taxonomy" id="4236"/>
    <lineage>
        <taxon>Eukaryota</taxon>
        <taxon>Viridiplantae</taxon>
        <taxon>Streptophyta</taxon>
        <taxon>Embryophyta</taxon>
        <taxon>Tracheophyta</taxon>
        <taxon>Spermatophyta</taxon>
        <taxon>Magnoliopsida</taxon>
        <taxon>eudicotyledons</taxon>
        <taxon>Gunneridae</taxon>
        <taxon>Pentapetalae</taxon>
        <taxon>asterids</taxon>
        <taxon>campanulids</taxon>
        <taxon>Asterales</taxon>
        <taxon>Asteraceae</taxon>
        <taxon>Cichorioideae</taxon>
        <taxon>Cichorieae</taxon>
        <taxon>Lactucinae</taxon>
        <taxon>Lactuca</taxon>
    </lineage>
</organism>
<keyword evidence="2" id="KW-1185">Reference proteome</keyword>
<gene>
    <name evidence="1" type="ORF">LSAT_V11C900492950</name>
</gene>
<sequence length="115" mass="13688">MLFCFDFFNYELMAWKKRKKRICFLFINLDKMGFDLDYLGLIIGMDDLGIIFVDVDEDLQGKFDSMKASNSTPVADHNENRVKRANFYENTRTKPQILHNNLMGRKWSILLLRRL</sequence>